<evidence type="ECO:0000256" key="2">
    <source>
        <dbReference type="ARBA" id="ARBA00022692"/>
    </source>
</evidence>
<dbReference type="GO" id="GO:0140359">
    <property type="term" value="F:ABC-type transporter activity"/>
    <property type="evidence" value="ECO:0007669"/>
    <property type="project" value="InterPro"/>
</dbReference>
<comment type="subcellular location">
    <subcellularLocation>
        <location evidence="1">Membrane</location>
        <topology evidence="1">Multi-pass membrane protein</topology>
    </subcellularLocation>
</comment>
<evidence type="ECO:0000256" key="4">
    <source>
        <dbReference type="ARBA" id="ARBA00023136"/>
    </source>
</evidence>
<name>A0A913WX09_EXADI</name>
<protein>
    <recommendedName>
        <fullName evidence="6">ABC-2 type transporter transmembrane domain-containing protein</fullName>
    </recommendedName>
</protein>
<evidence type="ECO:0000259" key="6">
    <source>
        <dbReference type="Pfam" id="PF12698"/>
    </source>
</evidence>
<evidence type="ECO:0000256" key="1">
    <source>
        <dbReference type="ARBA" id="ARBA00004141"/>
    </source>
</evidence>
<dbReference type="KEGG" id="epa:110234309"/>
<evidence type="ECO:0000313" key="7">
    <source>
        <dbReference type="EnsemblMetazoa" id="XP_020895335.2"/>
    </source>
</evidence>
<dbReference type="EnsemblMetazoa" id="XM_021039676.2">
    <property type="protein sequence ID" value="XP_020895335.2"/>
    <property type="gene ID" value="LOC110234309"/>
</dbReference>
<keyword evidence="2 5" id="KW-0812">Transmembrane</keyword>
<dbReference type="Proteomes" id="UP000887567">
    <property type="component" value="Unplaced"/>
</dbReference>
<dbReference type="AlphaFoldDB" id="A0A913WX09"/>
<evidence type="ECO:0000313" key="8">
    <source>
        <dbReference type="Proteomes" id="UP000887567"/>
    </source>
</evidence>
<accession>A0A913WX09</accession>
<dbReference type="OMA" id="FWNITHE"/>
<dbReference type="RefSeq" id="XP_020895335.2">
    <property type="nucleotide sequence ID" value="XM_021039676.2"/>
</dbReference>
<dbReference type="Pfam" id="PF12698">
    <property type="entry name" value="ABC2_membrane_3"/>
    <property type="match status" value="1"/>
</dbReference>
<dbReference type="InterPro" id="IPR013525">
    <property type="entry name" value="ABC2_TM"/>
</dbReference>
<reference evidence="7" key="1">
    <citation type="submission" date="2022-11" db="UniProtKB">
        <authorList>
            <consortium name="EnsemblMetazoa"/>
        </authorList>
    </citation>
    <scope>IDENTIFICATION</scope>
</reference>
<feature type="transmembrane region" description="Helical" evidence="5">
    <location>
        <begin position="24"/>
        <end position="46"/>
    </location>
</feature>
<keyword evidence="4 5" id="KW-0472">Membrane</keyword>
<sequence>MLYGWSITPIMYPFASWFNEASSAYVAMIVLNLFVGITATVTTFILQLFPDDEVLTDINSVLKDICLGFPNYCLGRGLMDLAYNQYMTEYYNQIGLFCAGTIHQVFWNITHELISCSIV</sequence>
<dbReference type="GO" id="GO:0016020">
    <property type="term" value="C:membrane"/>
    <property type="evidence" value="ECO:0007669"/>
    <property type="project" value="UniProtKB-SubCell"/>
</dbReference>
<proteinExistence type="predicted"/>
<evidence type="ECO:0000256" key="3">
    <source>
        <dbReference type="ARBA" id="ARBA00022989"/>
    </source>
</evidence>
<dbReference type="OrthoDB" id="10255969at2759"/>
<organism evidence="7 8">
    <name type="scientific">Exaiptasia diaphana</name>
    <name type="common">Tropical sea anemone</name>
    <name type="synonym">Aiptasia pulchella</name>
    <dbReference type="NCBI Taxonomy" id="2652724"/>
    <lineage>
        <taxon>Eukaryota</taxon>
        <taxon>Metazoa</taxon>
        <taxon>Cnidaria</taxon>
        <taxon>Anthozoa</taxon>
        <taxon>Hexacorallia</taxon>
        <taxon>Actiniaria</taxon>
        <taxon>Aiptasiidae</taxon>
        <taxon>Exaiptasia</taxon>
    </lineage>
</organism>
<dbReference type="GeneID" id="110234309"/>
<keyword evidence="3 5" id="KW-1133">Transmembrane helix</keyword>
<feature type="domain" description="ABC-2 type transporter transmembrane" evidence="6">
    <location>
        <begin position="2"/>
        <end position="101"/>
    </location>
</feature>
<evidence type="ECO:0000256" key="5">
    <source>
        <dbReference type="SAM" id="Phobius"/>
    </source>
</evidence>
<keyword evidence="8" id="KW-1185">Reference proteome</keyword>